<accession>A0A9N8VE96</accession>
<gene>
    <name evidence="2" type="ORF">RFULGI_LOCUS187</name>
</gene>
<dbReference type="EMBL" id="CAJVPZ010000031">
    <property type="protein sequence ID" value="CAG8450151.1"/>
    <property type="molecule type" value="Genomic_DNA"/>
</dbReference>
<feature type="non-terminal residue" evidence="2">
    <location>
        <position position="39"/>
    </location>
</feature>
<keyword evidence="3" id="KW-1185">Reference proteome</keyword>
<dbReference type="Proteomes" id="UP000789396">
    <property type="component" value="Unassembled WGS sequence"/>
</dbReference>
<evidence type="ECO:0000256" key="1">
    <source>
        <dbReference type="SAM" id="MobiDB-lite"/>
    </source>
</evidence>
<feature type="region of interest" description="Disordered" evidence="1">
    <location>
        <begin position="1"/>
        <end position="39"/>
    </location>
</feature>
<evidence type="ECO:0000313" key="2">
    <source>
        <dbReference type="EMBL" id="CAG8450151.1"/>
    </source>
</evidence>
<name>A0A9N8VE96_9GLOM</name>
<reference evidence="2" key="1">
    <citation type="submission" date="2021-06" db="EMBL/GenBank/DDBJ databases">
        <authorList>
            <person name="Kallberg Y."/>
            <person name="Tangrot J."/>
            <person name="Rosling A."/>
        </authorList>
    </citation>
    <scope>NUCLEOTIDE SEQUENCE</scope>
    <source>
        <strain evidence="2">IN212</strain>
    </source>
</reference>
<protein>
    <submittedName>
        <fullName evidence="2">3989_t:CDS:1</fullName>
    </submittedName>
</protein>
<organism evidence="2 3">
    <name type="scientific">Racocetra fulgida</name>
    <dbReference type="NCBI Taxonomy" id="60492"/>
    <lineage>
        <taxon>Eukaryota</taxon>
        <taxon>Fungi</taxon>
        <taxon>Fungi incertae sedis</taxon>
        <taxon>Mucoromycota</taxon>
        <taxon>Glomeromycotina</taxon>
        <taxon>Glomeromycetes</taxon>
        <taxon>Diversisporales</taxon>
        <taxon>Gigasporaceae</taxon>
        <taxon>Racocetra</taxon>
    </lineage>
</organism>
<proteinExistence type="predicted"/>
<evidence type="ECO:0000313" key="3">
    <source>
        <dbReference type="Proteomes" id="UP000789396"/>
    </source>
</evidence>
<comment type="caution">
    <text evidence="2">The sequence shown here is derived from an EMBL/GenBank/DDBJ whole genome shotgun (WGS) entry which is preliminary data.</text>
</comment>
<sequence>GIGTEERMTGYQDVIDHDKTDGRVKLTARERESNSEQRH</sequence>
<dbReference type="AlphaFoldDB" id="A0A9N8VE96"/>